<keyword evidence="2" id="KW-1185">Reference proteome</keyword>
<evidence type="ECO:0000313" key="1">
    <source>
        <dbReference type="EMBL" id="GFX86366.1"/>
    </source>
</evidence>
<dbReference type="EMBL" id="BMAU01021007">
    <property type="protein sequence ID" value="GFX86366.1"/>
    <property type="molecule type" value="Genomic_DNA"/>
</dbReference>
<gene>
    <name evidence="1" type="ORF">TNCV_2562551</name>
</gene>
<name>A0A8X6R112_TRICX</name>
<dbReference type="Proteomes" id="UP000887159">
    <property type="component" value="Unassembled WGS sequence"/>
</dbReference>
<reference evidence="1" key="1">
    <citation type="submission" date="2020-08" db="EMBL/GenBank/DDBJ databases">
        <title>Multicomponent nature underlies the extraordinary mechanical properties of spider dragline silk.</title>
        <authorList>
            <person name="Kono N."/>
            <person name="Nakamura H."/>
            <person name="Mori M."/>
            <person name="Yoshida Y."/>
            <person name="Ohtoshi R."/>
            <person name="Malay A.D."/>
            <person name="Moran D.A.P."/>
            <person name="Tomita M."/>
            <person name="Numata K."/>
            <person name="Arakawa K."/>
        </authorList>
    </citation>
    <scope>NUCLEOTIDE SEQUENCE</scope>
</reference>
<comment type="caution">
    <text evidence="1">The sequence shown here is derived from an EMBL/GenBank/DDBJ whole genome shotgun (WGS) entry which is preliminary data.</text>
</comment>
<evidence type="ECO:0000313" key="2">
    <source>
        <dbReference type="Proteomes" id="UP000887159"/>
    </source>
</evidence>
<accession>A0A8X6R112</accession>
<protein>
    <submittedName>
        <fullName evidence="1">Uncharacterized protein</fullName>
    </submittedName>
</protein>
<proteinExistence type="predicted"/>
<dbReference type="AlphaFoldDB" id="A0A8X6R112"/>
<organism evidence="1 2">
    <name type="scientific">Trichonephila clavipes</name>
    <name type="common">Golden silk orbweaver</name>
    <name type="synonym">Nephila clavipes</name>
    <dbReference type="NCBI Taxonomy" id="2585209"/>
    <lineage>
        <taxon>Eukaryota</taxon>
        <taxon>Metazoa</taxon>
        <taxon>Ecdysozoa</taxon>
        <taxon>Arthropoda</taxon>
        <taxon>Chelicerata</taxon>
        <taxon>Arachnida</taxon>
        <taxon>Araneae</taxon>
        <taxon>Araneomorphae</taxon>
        <taxon>Entelegynae</taxon>
        <taxon>Araneoidea</taxon>
        <taxon>Nephilidae</taxon>
        <taxon>Trichonephila</taxon>
    </lineage>
</organism>
<sequence length="95" mass="10868">MTKTPELVPPSPNFHAMTSGATQSITKKYLKVLPIYDFIKRESENFFNRLPQITNESVREIPVYDNSILGSSKRPRAALNHSYQHFPALKGMRMS</sequence>